<feature type="coiled-coil region" evidence="1">
    <location>
        <begin position="1"/>
        <end position="28"/>
    </location>
</feature>
<name>A0A699TM96_TANCI</name>
<organism evidence="2">
    <name type="scientific">Tanacetum cinerariifolium</name>
    <name type="common">Dalmatian daisy</name>
    <name type="synonym">Chrysanthemum cinerariifolium</name>
    <dbReference type="NCBI Taxonomy" id="118510"/>
    <lineage>
        <taxon>Eukaryota</taxon>
        <taxon>Viridiplantae</taxon>
        <taxon>Streptophyta</taxon>
        <taxon>Embryophyta</taxon>
        <taxon>Tracheophyta</taxon>
        <taxon>Spermatophyta</taxon>
        <taxon>Magnoliopsida</taxon>
        <taxon>eudicotyledons</taxon>
        <taxon>Gunneridae</taxon>
        <taxon>Pentapetalae</taxon>
        <taxon>asterids</taxon>
        <taxon>campanulids</taxon>
        <taxon>Asterales</taxon>
        <taxon>Asteraceae</taxon>
        <taxon>Asteroideae</taxon>
        <taxon>Anthemideae</taxon>
        <taxon>Anthemidinae</taxon>
        <taxon>Tanacetum</taxon>
    </lineage>
</organism>
<sequence>LDEALKEKEDLKAKLEKFETFLKNLTKLLDSQISAKVKTSLRYDSQFNEKEVLDIKEEEVSETVFDNRPSDEENSVTNDRLDDSIYKFKISETVTSLAKDEKDAPETSTACVEKPKEDMSSASLIKDWKTDSDDDSVFTPKPIPAKIDFVKAGVSVKHVKAATPVKTVKQTEKSKNFCSSPKVDKKIRM</sequence>
<reference evidence="2" key="1">
    <citation type="journal article" date="2019" name="Sci. Rep.">
        <title>Draft genome of Tanacetum cinerariifolium, the natural source of mosquito coil.</title>
        <authorList>
            <person name="Yamashiro T."/>
            <person name="Shiraishi A."/>
            <person name="Satake H."/>
            <person name="Nakayama K."/>
        </authorList>
    </citation>
    <scope>NUCLEOTIDE SEQUENCE</scope>
</reference>
<proteinExistence type="predicted"/>
<protein>
    <submittedName>
        <fullName evidence="2">Uncharacterized protein</fullName>
    </submittedName>
</protein>
<accession>A0A699TM96</accession>
<dbReference type="EMBL" id="BKCJ011242825">
    <property type="protein sequence ID" value="GFD09084.1"/>
    <property type="molecule type" value="Genomic_DNA"/>
</dbReference>
<gene>
    <name evidence="2" type="ORF">Tci_881053</name>
</gene>
<evidence type="ECO:0000313" key="2">
    <source>
        <dbReference type="EMBL" id="GFD09084.1"/>
    </source>
</evidence>
<feature type="non-terminal residue" evidence="2">
    <location>
        <position position="189"/>
    </location>
</feature>
<comment type="caution">
    <text evidence="2">The sequence shown here is derived from an EMBL/GenBank/DDBJ whole genome shotgun (WGS) entry which is preliminary data.</text>
</comment>
<feature type="non-terminal residue" evidence="2">
    <location>
        <position position="1"/>
    </location>
</feature>
<keyword evidence="1" id="KW-0175">Coiled coil</keyword>
<evidence type="ECO:0000256" key="1">
    <source>
        <dbReference type="SAM" id="Coils"/>
    </source>
</evidence>
<dbReference type="AlphaFoldDB" id="A0A699TM96"/>